<sequence>MKILLLLSVVVSDPYAVWPKPEIIFAGDGVAKVHEQFKFTTTSQSQELKVMMDRYEQQIRTTKWLPIVPWYQAKGEYIDILKAVDIKVDSDDARLNETTDESYSLVLNHLQAIIEAKSIYGARHAMETLYQMVQYQHNSRLISKWPITIYDKPKFKHRGLLLDTSHNYFPVKDILRTIKTMARNKMNVFHWHIVDSPSWPFQSEKYPLLSQYGTVFIDQIYTFKDIETIVEFATTHGVRVIPEFQTHSSAMDLAYPELMPCKKNYIINTNQSIGKLYPYDDQPMKLVKGLMDEFIKLFPDSRLHITGTQAKQKCCENNSTESHISTQGINLDNLIDKLVNETLGHATKQKKSLMVGEELFKKHRATLPNNTLLLIRSGAWDADTNEFKLIVSNDDYWNLAQGQAKSWKSAYSFDPMSYLNSNQIGMVVGGEVSLFSAQVDSVNLDAVLWPKSSAVAEVLWTGAKVKNMEGIIPTNTTARLSNFRFHLLSHGVKAKPIQPIWCVRHPGPCDSASLYCCNQERNLETQDDKTETNSNPKTDGQTEVNSVSQAKAPIEVNSVSQEKAQIEVNSVSQANAQTEVNSVSRSNAQTEFNSDSQANAQTEVNSVSQAKAQKEVNSYSQANAQTEVNSVSQEKDQTVVNSDSQENAQIEVNSVSQLNAHTELNSFSQEKAQTEVNSFSQKYYQPVIKLLGAKKASIYKDANQGADLYEYYY</sequence>
<keyword evidence="1" id="KW-0326">Glycosidase</keyword>
<evidence type="ECO:0000313" key="2">
    <source>
        <dbReference type="Proteomes" id="UP001165960"/>
    </source>
</evidence>
<dbReference type="Proteomes" id="UP001165960">
    <property type="component" value="Unassembled WGS sequence"/>
</dbReference>
<reference evidence="1" key="1">
    <citation type="submission" date="2022-04" db="EMBL/GenBank/DDBJ databases">
        <title>Genome of the entomopathogenic fungus Entomophthora muscae.</title>
        <authorList>
            <person name="Elya C."/>
            <person name="Lovett B.R."/>
            <person name="Lee E."/>
            <person name="Macias A.M."/>
            <person name="Hajek A.E."/>
            <person name="De Bivort B.L."/>
            <person name="Kasson M.T."/>
            <person name="De Fine Licht H.H."/>
            <person name="Stajich J.E."/>
        </authorList>
    </citation>
    <scope>NUCLEOTIDE SEQUENCE</scope>
    <source>
        <strain evidence="1">Berkeley</strain>
    </source>
</reference>
<keyword evidence="1" id="KW-0413">Isomerase</keyword>
<keyword evidence="2" id="KW-1185">Reference proteome</keyword>
<gene>
    <name evidence="1" type="primary">NAG1_2</name>
    <name evidence="1" type="ORF">DSO57_1000714</name>
</gene>
<accession>A0ACC2SM94</accession>
<protein>
    <submittedName>
        <fullName evidence="1">Glucosamine-6-phosphate isomerase (Glucosamine-6-phosphate deaminase) (GNPDA) (GlcN6P deaminase)</fullName>
        <ecNumber evidence="1">3.2.1.52</ecNumber>
    </submittedName>
</protein>
<keyword evidence="1" id="KW-0378">Hydrolase</keyword>
<dbReference type="EC" id="3.2.1.52" evidence="1"/>
<evidence type="ECO:0000313" key="1">
    <source>
        <dbReference type="EMBL" id="KAJ9063387.1"/>
    </source>
</evidence>
<proteinExistence type="predicted"/>
<organism evidence="1 2">
    <name type="scientific">Entomophthora muscae</name>
    <dbReference type="NCBI Taxonomy" id="34485"/>
    <lineage>
        <taxon>Eukaryota</taxon>
        <taxon>Fungi</taxon>
        <taxon>Fungi incertae sedis</taxon>
        <taxon>Zoopagomycota</taxon>
        <taxon>Entomophthoromycotina</taxon>
        <taxon>Entomophthoromycetes</taxon>
        <taxon>Entomophthorales</taxon>
        <taxon>Entomophthoraceae</taxon>
        <taxon>Entomophthora</taxon>
    </lineage>
</organism>
<comment type="caution">
    <text evidence="1">The sequence shown here is derived from an EMBL/GenBank/DDBJ whole genome shotgun (WGS) entry which is preliminary data.</text>
</comment>
<dbReference type="EMBL" id="QTSX02004972">
    <property type="protein sequence ID" value="KAJ9063387.1"/>
    <property type="molecule type" value="Genomic_DNA"/>
</dbReference>
<name>A0ACC2SM94_9FUNG</name>